<evidence type="ECO:0000313" key="4">
    <source>
        <dbReference type="Proteomes" id="UP000019375"/>
    </source>
</evidence>
<accession>A0A8J2T419</accession>
<dbReference type="AlphaFoldDB" id="A0A8J2T419"/>
<evidence type="ECO:0000256" key="1">
    <source>
        <dbReference type="ARBA" id="ARBA00012344"/>
    </source>
</evidence>
<dbReference type="EMBL" id="HG316455">
    <property type="protein sequence ID" value="CDF88507.1"/>
    <property type="molecule type" value="Genomic_DNA"/>
</dbReference>
<dbReference type="InterPro" id="IPR013024">
    <property type="entry name" value="GGCT-like"/>
</dbReference>
<organism evidence="3 4">
    <name type="scientific">Zygosaccharomyces bailii (strain CLIB 213 / ATCC 58445 / CBS 680 / BCRC 21525 / NBRC 1098 / NCYC 1416 / NRRL Y-2227)</name>
    <dbReference type="NCBI Taxonomy" id="1333698"/>
    <lineage>
        <taxon>Eukaryota</taxon>
        <taxon>Fungi</taxon>
        <taxon>Dikarya</taxon>
        <taxon>Ascomycota</taxon>
        <taxon>Saccharomycotina</taxon>
        <taxon>Saccharomycetes</taxon>
        <taxon>Saccharomycetales</taxon>
        <taxon>Saccharomycetaceae</taxon>
        <taxon>Zygosaccharomyces</taxon>
    </lineage>
</organism>
<dbReference type="EC" id="4.3.2.7" evidence="1"/>
<dbReference type="GO" id="GO:0005737">
    <property type="term" value="C:cytoplasm"/>
    <property type="evidence" value="ECO:0007669"/>
    <property type="project" value="TreeGrafter"/>
</dbReference>
<sequence length="227" mass="26092">MTRQEGLWVLGYGSLIYKPPPHYTLRVPAVISGFMRRFWQSSTDHRGTEQNPGRVVTLISERDIRASREFQQDLKHYNDSLTTIGVVYYIPPEKANEVKDYLDVREKGGYTLHKVEVDLETTPEDEMHPAVEQLPIRPSSNRRFLITHVYIGQVTNDSFVGPEPLGKTAHVIATSVGPSGSNYDYLKHLHQSLKDMEMIHDARVIDDEYLDELFIEVNKLKSQKVRP</sequence>
<proteinExistence type="predicted"/>
<dbReference type="PANTHER" id="PTHR12192:SF2">
    <property type="entry name" value="GLUTATHIONE-SPECIFIC GAMMA-GLUTAMYLCYCLOTRANSFERASE 2"/>
    <property type="match status" value="1"/>
</dbReference>
<reference evidence="4" key="1">
    <citation type="journal article" date="2013" name="Genome Announc.">
        <title>Genome sequence of the food spoilage yeast Zygosaccharomyces bailii CLIB 213(T).</title>
        <authorList>
            <person name="Galeote V."/>
            <person name="Bigey F."/>
            <person name="Devillers H."/>
            <person name="Neuveglise C."/>
            <person name="Dequin S."/>
        </authorList>
    </citation>
    <scope>NUCLEOTIDE SEQUENCE [LARGE SCALE GENOMIC DNA]</scope>
    <source>
        <strain evidence="4">CLIB 213 / ATCC 58445 / CBS 680 / CCRC 21525 / NBRC 1098 / NCYC 1416 / NRRL Y-2227</strain>
    </source>
</reference>
<evidence type="ECO:0000313" key="3">
    <source>
        <dbReference type="EMBL" id="CDF88507.1"/>
    </source>
</evidence>
<dbReference type="GO" id="GO:0061928">
    <property type="term" value="F:glutathione specific gamma-glutamylcyclotransferase activity"/>
    <property type="evidence" value="ECO:0007669"/>
    <property type="project" value="UniProtKB-EC"/>
</dbReference>
<dbReference type="CDD" id="cd06661">
    <property type="entry name" value="GGCT_like"/>
    <property type="match status" value="1"/>
</dbReference>
<dbReference type="GO" id="GO:0006751">
    <property type="term" value="P:glutathione catabolic process"/>
    <property type="evidence" value="ECO:0007669"/>
    <property type="project" value="InterPro"/>
</dbReference>
<dbReference type="InterPro" id="IPR006840">
    <property type="entry name" value="ChaC"/>
</dbReference>
<dbReference type="Pfam" id="PF04752">
    <property type="entry name" value="ChaC"/>
    <property type="match status" value="1"/>
</dbReference>
<evidence type="ECO:0000256" key="2">
    <source>
        <dbReference type="ARBA" id="ARBA00023239"/>
    </source>
</evidence>
<dbReference type="PANTHER" id="PTHR12192">
    <property type="entry name" value="CATION TRANSPORT PROTEIN CHAC-RELATED"/>
    <property type="match status" value="1"/>
</dbReference>
<keyword evidence="2" id="KW-0456">Lyase</keyword>
<gene>
    <name evidence="3" type="ORF">BN860_11848g</name>
</gene>
<dbReference type="Proteomes" id="UP000019375">
    <property type="component" value="Unassembled WGS sequence"/>
</dbReference>
<name>A0A8J2T419_ZYGB2</name>
<dbReference type="OrthoDB" id="1933483at2759"/>
<dbReference type="Gene3D" id="3.10.490.10">
    <property type="entry name" value="Gamma-glutamyl cyclotransferase-like"/>
    <property type="match status" value="1"/>
</dbReference>
<keyword evidence="4" id="KW-1185">Reference proteome</keyword>
<protein>
    <recommendedName>
        <fullName evidence="1">glutathione-specific gamma-glutamylcyclotransferase</fullName>
        <ecNumber evidence="1">4.3.2.7</ecNumber>
    </recommendedName>
</protein>